<dbReference type="InterPro" id="IPR000209">
    <property type="entry name" value="Peptidase_S8/S53_dom"/>
</dbReference>
<feature type="binding site" evidence="15">
    <location>
        <position position="735"/>
    </location>
    <ligand>
        <name>Ca(2+)</name>
        <dbReference type="ChEBI" id="CHEBI:29108"/>
    </ligand>
</feature>
<dbReference type="PROSITE" id="PS51695">
    <property type="entry name" value="SEDOLISIN"/>
    <property type="match status" value="1"/>
</dbReference>
<dbReference type="InterPro" id="IPR036852">
    <property type="entry name" value="Peptidase_S8/S53_dom_sf"/>
</dbReference>
<evidence type="ECO:0000313" key="20">
    <source>
        <dbReference type="Proteomes" id="UP001174936"/>
    </source>
</evidence>
<feature type="compositionally biased region" description="Polar residues" evidence="16">
    <location>
        <begin position="234"/>
        <end position="256"/>
    </location>
</feature>
<feature type="active site" description="Charge relay system" evidence="15">
    <location>
        <position position="446"/>
    </location>
</feature>
<dbReference type="InterPro" id="IPR050819">
    <property type="entry name" value="Tripeptidyl-peptidase_I"/>
</dbReference>
<dbReference type="SMART" id="SM00944">
    <property type="entry name" value="Pro-kuma_activ"/>
    <property type="match status" value="1"/>
</dbReference>
<feature type="active site" description="Charge relay system" evidence="15">
    <location>
        <position position="667"/>
    </location>
</feature>
<feature type="binding site" evidence="15">
    <location>
        <position position="710"/>
    </location>
    <ligand>
        <name>Ca(2+)</name>
        <dbReference type="ChEBI" id="CHEBI:29108"/>
    </ligand>
</feature>
<dbReference type="PROSITE" id="PS00138">
    <property type="entry name" value="SUBTILASE_SER"/>
    <property type="match status" value="1"/>
</dbReference>
<evidence type="ECO:0000256" key="14">
    <source>
        <dbReference type="ARBA" id="ARBA00023180"/>
    </source>
</evidence>
<dbReference type="GO" id="GO:0004252">
    <property type="term" value="F:serine-type endopeptidase activity"/>
    <property type="evidence" value="ECO:0007669"/>
    <property type="project" value="UniProtKB-UniRule"/>
</dbReference>
<keyword evidence="7 15" id="KW-0479">Metal-binding</keyword>
<evidence type="ECO:0000256" key="5">
    <source>
        <dbReference type="ARBA" id="ARBA00022525"/>
    </source>
</evidence>
<evidence type="ECO:0000259" key="18">
    <source>
        <dbReference type="PROSITE" id="PS51695"/>
    </source>
</evidence>
<feature type="signal peptide" evidence="17">
    <location>
        <begin position="1"/>
        <end position="19"/>
    </location>
</feature>
<dbReference type="PANTHER" id="PTHR14218:SF15">
    <property type="entry name" value="TRIPEPTIDYL-PEPTIDASE 1"/>
    <property type="match status" value="1"/>
</dbReference>
<proteinExistence type="predicted"/>
<keyword evidence="10 15" id="KW-0720">Serine protease</keyword>
<dbReference type="FunFam" id="3.40.50.200:FF:000015">
    <property type="entry name" value="Tripeptidyl peptidase A"/>
    <property type="match status" value="1"/>
</dbReference>
<evidence type="ECO:0000256" key="6">
    <source>
        <dbReference type="ARBA" id="ARBA00022670"/>
    </source>
</evidence>
<keyword evidence="8 17" id="KW-0732">Signal</keyword>
<evidence type="ECO:0000256" key="13">
    <source>
        <dbReference type="ARBA" id="ARBA00023145"/>
    </source>
</evidence>
<organism evidence="19 20">
    <name type="scientific">Cercophora newfieldiana</name>
    <dbReference type="NCBI Taxonomy" id="92897"/>
    <lineage>
        <taxon>Eukaryota</taxon>
        <taxon>Fungi</taxon>
        <taxon>Dikarya</taxon>
        <taxon>Ascomycota</taxon>
        <taxon>Pezizomycotina</taxon>
        <taxon>Sordariomycetes</taxon>
        <taxon>Sordariomycetidae</taxon>
        <taxon>Sordariales</taxon>
        <taxon>Lasiosphaeriaceae</taxon>
        <taxon>Cercophora</taxon>
    </lineage>
</organism>
<dbReference type="GO" id="GO:0008240">
    <property type="term" value="F:tripeptidyl-peptidase activity"/>
    <property type="evidence" value="ECO:0007669"/>
    <property type="project" value="UniProtKB-EC"/>
</dbReference>
<dbReference type="SUPFAM" id="SSF54897">
    <property type="entry name" value="Protease propeptides/inhibitors"/>
    <property type="match status" value="1"/>
</dbReference>
<dbReference type="SUPFAM" id="SSF52743">
    <property type="entry name" value="Subtilisin-like"/>
    <property type="match status" value="1"/>
</dbReference>
<reference evidence="19" key="1">
    <citation type="submission" date="2023-06" db="EMBL/GenBank/DDBJ databases">
        <title>Genome-scale phylogeny and comparative genomics of the fungal order Sordariales.</title>
        <authorList>
            <consortium name="Lawrence Berkeley National Laboratory"/>
            <person name="Hensen N."/>
            <person name="Bonometti L."/>
            <person name="Westerberg I."/>
            <person name="Brannstrom I.O."/>
            <person name="Guillou S."/>
            <person name="Cros-Aarteil S."/>
            <person name="Calhoun S."/>
            <person name="Haridas S."/>
            <person name="Kuo A."/>
            <person name="Mondo S."/>
            <person name="Pangilinan J."/>
            <person name="Riley R."/>
            <person name="Labutti K."/>
            <person name="Andreopoulos B."/>
            <person name="Lipzen A."/>
            <person name="Chen C."/>
            <person name="Yanf M."/>
            <person name="Daum C."/>
            <person name="Ng V."/>
            <person name="Clum A."/>
            <person name="Steindorff A."/>
            <person name="Ohm R."/>
            <person name="Martin F."/>
            <person name="Silar P."/>
            <person name="Natvig D."/>
            <person name="Lalanne C."/>
            <person name="Gautier V."/>
            <person name="Ament-Velasquez S.L."/>
            <person name="Kruys A."/>
            <person name="Hutchinson M.I."/>
            <person name="Powell A.J."/>
            <person name="Barry K."/>
            <person name="Miller A.N."/>
            <person name="Grigoriev I.V."/>
            <person name="Debuchy R."/>
            <person name="Gladieux P."/>
            <person name="Thoren M.H."/>
            <person name="Johannesson H."/>
        </authorList>
    </citation>
    <scope>NUCLEOTIDE SEQUENCE</scope>
    <source>
        <strain evidence="19">SMH2532-1</strain>
    </source>
</reference>
<dbReference type="EMBL" id="JAULSV010000006">
    <property type="protein sequence ID" value="KAK0641907.1"/>
    <property type="molecule type" value="Genomic_DNA"/>
</dbReference>
<comment type="subcellular location">
    <subcellularLocation>
        <location evidence="3">Secreted</location>
        <location evidence="3">Extracellular space</location>
    </subcellularLocation>
</comment>
<feature type="region of interest" description="Disordered" evidence="16">
    <location>
        <begin position="175"/>
        <end position="279"/>
    </location>
</feature>
<dbReference type="InterPro" id="IPR030400">
    <property type="entry name" value="Sedolisin_dom"/>
</dbReference>
<dbReference type="CDD" id="cd11377">
    <property type="entry name" value="Pro-peptidase_S53"/>
    <property type="match status" value="1"/>
</dbReference>
<evidence type="ECO:0000256" key="4">
    <source>
        <dbReference type="ARBA" id="ARBA00012462"/>
    </source>
</evidence>
<accession>A0AA39XYZ8</accession>
<evidence type="ECO:0000256" key="10">
    <source>
        <dbReference type="ARBA" id="ARBA00022825"/>
    </source>
</evidence>
<evidence type="ECO:0000256" key="2">
    <source>
        <dbReference type="ARBA" id="ARBA00002451"/>
    </source>
</evidence>
<feature type="domain" description="Peptidase S53" evidence="18">
    <location>
        <begin position="362"/>
        <end position="755"/>
    </location>
</feature>
<name>A0AA39XYZ8_9PEZI</name>
<gene>
    <name evidence="19" type="ORF">B0T16DRAFT_420714</name>
</gene>
<feature type="active site" description="Charge relay system" evidence="15">
    <location>
        <position position="442"/>
    </location>
</feature>
<feature type="non-terminal residue" evidence="19">
    <location>
        <position position="755"/>
    </location>
</feature>
<sequence length="755" mass="81075">MWCWLPLVLLGLPIAPVSAASAVLLEKTEGLPPGWVFRGNAKGSEKLAVSVVVKEPGIEALKHKVLRRSADPDHPELGGRHMSRDEIQQYRKPDGEAVNSVTSWLKSSGVGDLKIDGSFINFVATVKLLEQLFHAQLAHYSYGDDSIDFLRALNYTVPANLRQSIDFVHPLTNFIAPRGGRKGNGRLGKHAPKPTKGKTVSGKTTDGKTAKSKPKKSSCSKISVPIKPNVPSAPAQQSESTLSTLVTVPSQASQPVSSGALTPSSPPAPSALSTSLSPESTKAAPSLFLTLSSKPAEPIPSTLLTLSSTSTPPPSLTLPPSTSSSSSDYVVWPTLTLKPDDPYWGDNHTWEDQEPDYPCLTGTFPDCIRELYNITYNATGPSPSRFGVAGFLEQWIHHKDVGLFIDALAPELKNVTPAYNYTVELFRGGTNPQPEFASSGIEAALDVEYALALGYPSQVVYYVTGGRGIKLDKAGVPLPETESDNEPYLEFLEDLLAKPDTDLPHVLSVSYADDELGIPRPYAHKVCDLFAALTARGVSIFVATGDGGAAGTGQTRCVSNDGENRRMYVPTFPASCPYVTAVGAVSNVAPPLSGADFSSGGFSNYFPRPVWQHAAVQPYVDSMVRTNDTERLPLFNRTGRAMPDISAIGSAFQIFQNGNLGQVLGTSASTPVVAAMVSLVNDARLRKGKPSLGWLNPILYSERVRKVLRDVTWGRSYGCYFPDGTQSLGWRAGKGYDCVTGLGTVDDFNDFLDVL</sequence>
<evidence type="ECO:0000256" key="1">
    <source>
        <dbReference type="ARBA" id="ARBA00001910"/>
    </source>
</evidence>
<keyword evidence="6 15" id="KW-0645">Protease</keyword>
<evidence type="ECO:0000256" key="3">
    <source>
        <dbReference type="ARBA" id="ARBA00004239"/>
    </source>
</evidence>
<dbReference type="Pfam" id="PF00082">
    <property type="entry name" value="Peptidase_S8"/>
    <property type="match status" value="1"/>
</dbReference>
<protein>
    <recommendedName>
        <fullName evidence="4">tripeptidyl-peptidase II</fullName>
        <ecNumber evidence="4">3.4.14.10</ecNumber>
    </recommendedName>
</protein>
<keyword evidence="12" id="KW-0843">Virulence</keyword>
<dbReference type="GO" id="GO:0005576">
    <property type="term" value="C:extracellular region"/>
    <property type="evidence" value="ECO:0007669"/>
    <property type="project" value="UniProtKB-SubCell"/>
</dbReference>
<keyword evidence="9 15" id="KW-0378">Hydrolase</keyword>
<feature type="compositionally biased region" description="Low complexity" evidence="16">
    <location>
        <begin position="270"/>
        <end position="279"/>
    </location>
</feature>
<evidence type="ECO:0000256" key="8">
    <source>
        <dbReference type="ARBA" id="ARBA00022729"/>
    </source>
</evidence>
<dbReference type="InterPro" id="IPR023828">
    <property type="entry name" value="Peptidase_S8_Ser-AS"/>
</dbReference>
<feature type="binding site" evidence="15">
    <location>
        <position position="711"/>
    </location>
    <ligand>
        <name>Ca(2+)</name>
        <dbReference type="ChEBI" id="CHEBI:29108"/>
    </ligand>
</feature>
<evidence type="ECO:0000256" key="15">
    <source>
        <dbReference type="PROSITE-ProRule" id="PRU01032"/>
    </source>
</evidence>
<dbReference type="Pfam" id="PF09286">
    <property type="entry name" value="Pro-kuma_activ"/>
    <property type="match status" value="1"/>
</dbReference>
<dbReference type="Proteomes" id="UP001174936">
    <property type="component" value="Unassembled WGS sequence"/>
</dbReference>
<comment type="caution">
    <text evidence="19">The sequence shown here is derived from an EMBL/GenBank/DDBJ whole genome shotgun (WGS) entry which is preliminary data.</text>
</comment>
<keyword evidence="20" id="KW-1185">Reference proteome</keyword>
<keyword evidence="5" id="KW-0964">Secreted</keyword>
<dbReference type="GO" id="GO:0046872">
    <property type="term" value="F:metal ion binding"/>
    <property type="evidence" value="ECO:0007669"/>
    <property type="project" value="UniProtKB-UniRule"/>
</dbReference>
<dbReference type="InterPro" id="IPR015366">
    <property type="entry name" value="S53_propep"/>
</dbReference>
<comment type="catalytic activity">
    <reaction evidence="1">
        <text>Release of an N-terminal tripeptide from a polypeptide.</text>
        <dbReference type="EC" id="3.4.14.10"/>
    </reaction>
</comment>
<feature type="binding site" evidence="15">
    <location>
        <position position="737"/>
    </location>
    <ligand>
        <name>Ca(2+)</name>
        <dbReference type="ChEBI" id="CHEBI:29108"/>
    </ligand>
</feature>
<dbReference type="CDD" id="cd04056">
    <property type="entry name" value="Peptidases_S53"/>
    <property type="match status" value="1"/>
</dbReference>
<dbReference type="Gene3D" id="3.40.50.200">
    <property type="entry name" value="Peptidase S8/S53 domain"/>
    <property type="match status" value="1"/>
</dbReference>
<comment type="function">
    <text evidence="2">Secreted tripeptidyl-peptidase which degrades proteins at acidic pHs and is involved in virulence.</text>
</comment>
<dbReference type="GO" id="GO:0006508">
    <property type="term" value="P:proteolysis"/>
    <property type="evidence" value="ECO:0007669"/>
    <property type="project" value="UniProtKB-KW"/>
</dbReference>
<dbReference type="AlphaFoldDB" id="A0AA39XYZ8"/>
<dbReference type="EC" id="3.4.14.10" evidence="4"/>
<evidence type="ECO:0000256" key="17">
    <source>
        <dbReference type="SAM" id="SignalP"/>
    </source>
</evidence>
<evidence type="ECO:0000256" key="12">
    <source>
        <dbReference type="ARBA" id="ARBA00023026"/>
    </source>
</evidence>
<evidence type="ECO:0000313" key="19">
    <source>
        <dbReference type="EMBL" id="KAK0641907.1"/>
    </source>
</evidence>
<comment type="cofactor">
    <cofactor evidence="15">
        <name>Ca(2+)</name>
        <dbReference type="ChEBI" id="CHEBI:29108"/>
    </cofactor>
    <text evidence="15">Binds 1 Ca(2+) ion per subunit.</text>
</comment>
<evidence type="ECO:0000256" key="16">
    <source>
        <dbReference type="SAM" id="MobiDB-lite"/>
    </source>
</evidence>
<dbReference type="PANTHER" id="PTHR14218">
    <property type="entry name" value="PROTEASE S8 TRIPEPTIDYL PEPTIDASE I CLN2"/>
    <property type="match status" value="1"/>
</dbReference>
<keyword evidence="14" id="KW-0325">Glycoprotein</keyword>
<evidence type="ECO:0000256" key="11">
    <source>
        <dbReference type="ARBA" id="ARBA00022837"/>
    </source>
</evidence>
<keyword evidence="13" id="KW-0865">Zymogen</keyword>
<evidence type="ECO:0000256" key="9">
    <source>
        <dbReference type="ARBA" id="ARBA00022801"/>
    </source>
</evidence>
<feature type="compositionally biased region" description="Basic residues" evidence="16">
    <location>
        <begin position="179"/>
        <end position="196"/>
    </location>
</feature>
<feature type="chain" id="PRO_5041378238" description="tripeptidyl-peptidase II" evidence="17">
    <location>
        <begin position="20"/>
        <end position="755"/>
    </location>
</feature>
<feature type="compositionally biased region" description="Low complexity" evidence="16">
    <location>
        <begin position="300"/>
        <end position="310"/>
    </location>
</feature>
<feature type="region of interest" description="Disordered" evidence="16">
    <location>
        <begin position="300"/>
        <end position="324"/>
    </location>
</feature>
<keyword evidence="11 15" id="KW-0106">Calcium</keyword>
<evidence type="ECO:0000256" key="7">
    <source>
        <dbReference type="ARBA" id="ARBA00022723"/>
    </source>
</evidence>